<keyword evidence="4" id="KW-0479">Metal-binding</keyword>
<evidence type="ECO:0000313" key="8">
    <source>
        <dbReference type="EMBL" id="PIR99187.1"/>
    </source>
</evidence>
<dbReference type="GO" id="GO:0004659">
    <property type="term" value="F:prenyltransferase activity"/>
    <property type="evidence" value="ECO:0007669"/>
    <property type="project" value="InterPro"/>
</dbReference>
<dbReference type="SUPFAM" id="SSF48576">
    <property type="entry name" value="Terpenoid synthases"/>
    <property type="match status" value="1"/>
</dbReference>
<dbReference type="EMBL" id="PFAF01000011">
    <property type="protein sequence ID" value="PIR99187.1"/>
    <property type="molecule type" value="Genomic_DNA"/>
</dbReference>
<dbReference type="SFLD" id="SFLDS00005">
    <property type="entry name" value="Isoprenoid_Synthase_Type_I"/>
    <property type="match status" value="1"/>
</dbReference>
<protein>
    <recommendedName>
        <fullName evidence="10">Polyprenyl synthetase family protein</fullName>
    </recommendedName>
</protein>
<evidence type="ECO:0000256" key="2">
    <source>
        <dbReference type="ARBA" id="ARBA00006706"/>
    </source>
</evidence>
<organism evidence="8 9">
    <name type="scientific">Candidatus Collierbacteria bacterium CG10_big_fil_rev_8_21_14_0_10_44_9</name>
    <dbReference type="NCBI Taxonomy" id="1974535"/>
    <lineage>
        <taxon>Bacteria</taxon>
        <taxon>Candidatus Collieribacteriota</taxon>
    </lineage>
</organism>
<dbReference type="AlphaFoldDB" id="A0A2H0VJA6"/>
<evidence type="ECO:0000256" key="1">
    <source>
        <dbReference type="ARBA" id="ARBA00001946"/>
    </source>
</evidence>
<evidence type="ECO:0000256" key="7">
    <source>
        <dbReference type="RuleBase" id="RU004466"/>
    </source>
</evidence>
<evidence type="ECO:0000256" key="3">
    <source>
        <dbReference type="ARBA" id="ARBA00022679"/>
    </source>
</evidence>
<dbReference type="InterPro" id="IPR033749">
    <property type="entry name" value="Polyprenyl_synt_CS"/>
</dbReference>
<dbReference type="Proteomes" id="UP000230796">
    <property type="component" value="Unassembled WGS sequence"/>
</dbReference>
<reference evidence="9" key="1">
    <citation type="submission" date="2017-09" db="EMBL/GenBank/DDBJ databases">
        <title>Depth-based differentiation of microbial function through sediment-hosted aquifers and enrichment of novel symbionts in the deep terrestrial subsurface.</title>
        <authorList>
            <person name="Probst A.J."/>
            <person name="Ladd B."/>
            <person name="Jarett J.K."/>
            <person name="Geller-Mcgrath D.E."/>
            <person name="Sieber C.M.K."/>
            <person name="Emerson J.B."/>
            <person name="Anantharaman K."/>
            <person name="Thomas B.C."/>
            <person name="Malmstrom R."/>
            <person name="Stieglmeier M."/>
            <person name="Klingl A."/>
            <person name="Woyke T."/>
            <person name="Ryan C.M."/>
            <person name="Banfield J.F."/>
        </authorList>
    </citation>
    <scope>NUCLEOTIDE SEQUENCE [LARGE SCALE GENOMIC DNA]</scope>
</reference>
<dbReference type="PANTHER" id="PTHR43281:SF1">
    <property type="entry name" value="FARNESYL DIPHOSPHATE SYNTHASE"/>
    <property type="match status" value="1"/>
</dbReference>
<dbReference type="GO" id="GO:0046872">
    <property type="term" value="F:metal ion binding"/>
    <property type="evidence" value="ECO:0007669"/>
    <property type="project" value="UniProtKB-KW"/>
</dbReference>
<keyword evidence="3 7" id="KW-0808">Transferase</keyword>
<gene>
    <name evidence="8" type="ORF">COT87_00855</name>
</gene>
<evidence type="ECO:0000256" key="6">
    <source>
        <dbReference type="ARBA" id="ARBA00023229"/>
    </source>
</evidence>
<dbReference type="PANTHER" id="PTHR43281">
    <property type="entry name" value="FARNESYL DIPHOSPHATE SYNTHASE"/>
    <property type="match status" value="1"/>
</dbReference>
<comment type="similarity">
    <text evidence="2 7">Belongs to the FPP/GGPP synthase family.</text>
</comment>
<accession>A0A2H0VJA6</accession>
<comment type="caution">
    <text evidence="8">The sequence shown here is derived from an EMBL/GenBank/DDBJ whole genome shotgun (WGS) entry which is preliminary data.</text>
</comment>
<evidence type="ECO:0000256" key="4">
    <source>
        <dbReference type="ARBA" id="ARBA00022723"/>
    </source>
</evidence>
<keyword evidence="6" id="KW-0414">Isoprene biosynthesis</keyword>
<sequence length="296" mass="33208">MNLSLQDFVGKYKSQIDAGIVQELESRLQEVKEISLHLVPILQAMRELSVGGKRLRGMLVILGYELSGGHGGPPLREIIKAAVVMELFHLGLLIQDDFMDRDLVRRGVPTIIARYEDRHVGNFISMLAGDYTFGWGIENLSELKLEPRRVNAGMAVWGKYFTRVGYGQTLDGLDIADDETILKILAIKSGEYSCVLPLLLGATLGGADQKLLERLEKYGMEMGWVFQLRDDWLGYDKDMMKKGKKTFATMYGKTRTEEAIVEHMTKGSILAQSLQGQSSQVDLMCSLVEWLGTRKN</sequence>
<dbReference type="Gene3D" id="1.10.600.10">
    <property type="entry name" value="Farnesyl Diphosphate Synthase"/>
    <property type="match status" value="1"/>
</dbReference>
<dbReference type="InterPro" id="IPR008949">
    <property type="entry name" value="Isoprenoid_synthase_dom_sf"/>
</dbReference>
<dbReference type="Pfam" id="PF00348">
    <property type="entry name" value="polyprenyl_synt"/>
    <property type="match status" value="1"/>
</dbReference>
<dbReference type="GO" id="GO:0008299">
    <property type="term" value="P:isoprenoid biosynthetic process"/>
    <property type="evidence" value="ECO:0007669"/>
    <property type="project" value="UniProtKB-KW"/>
</dbReference>
<dbReference type="InterPro" id="IPR000092">
    <property type="entry name" value="Polyprenyl_synt"/>
</dbReference>
<evidence type="ECO:0000313" key="9">
    <source>
        <dbReference type="Proteomes" id="UP000230796"/>
    </source>
</evidence>
<proteinExistence type="inferred from homology"/>
<keyword evidence="5" id="KW-0460">Magnesium</keyword>
<name>A0A2H0VJA6_9BACT</name>
<comment type="cofactor">
    <cofactor evidence="1">
        <name>Mg(2+)</name>
        <dbReference type="ChEBI" id="CHEBI:18420"/>
    </cofactor>
</comment>
<evidence type="ECO:0000256" key="5">
    <source>
        <dbReference type="ARBA" id="ARBA00022842"/>
    </source>
</evidence>
<evidence type="ECO:0008006" key="10">
    <source>
        <dbReference type="Google" id="ProtNLM"/>
    </source>
</evidence>
<dbReference type="PROSITE" id="PS00723">
    <property type="entry name" value="POLYPRENYL_SYNTHASE_1"/>
    <property type="match status" value="1"/>
</dbReference>